<dbReference type="SUPFAM" id="SSF51445">
    <property type="entry name" value="(Trans)glycosidases"/>
    <property type="match status" value="1"/>
</dbReference>
<dbReference type="EC" id="3.2.1.39" evidence="3"/>
<dbReference type="Gene3D" id="1.20.58.1040">
    <property type="match status" value="1"/>
</dbReference>
<keyword evidence="5 9" id="KW-0378">Hydrolase</keyword>
<protein>
    <recommendedName>
        <fullName evidence="3">glucan endo-1,3-beta-D-glucosidase</fullName>
        <ecNumber evidence="3">3.2.1.39</ecNumber>
    </recommendedName>
</protein>
<evidence type="ECO:0000256" key="6">
    <source>
        <dbReference type="ARBA" id="ARBA00023157"/>
    </source>
</evidence>
<dbReference type="InterPro" id="IPR044965">
    <property type="entry name" value="Glyco_hydro_17_plant"/>
</dbReference>
<proteinExistence type="inferred from homology"/>
<evidence type="ECO:0000259" key="10">
    <source>
        <dbReference type="SMART" id="SM00768"/>
    </source>
</evidence>
<keyword evidence="6" id="KW-1015">Disulfide bond</keyword>
<dbReference type="PANTHER" id="PTHR32227">
    <property type="entry name" value="GLUCAN ENDO-1,3-BETA-GLUCOSIDASE BG1-RELATED-RELATED"/>
    <property type="match status" value="1"/>
</dbReference>
<dbReference type="InterPro" id="IPR017853">
    <property type="entry name" value="GH"/>
</dbReference>
<reference evidence="11" key="1">
    <citation type="submission" date="2019-09" db="EMBL/GenBank/DDBJ databases">
        <title>Draft genome information of white flower Hibiscus syriacus.</title>
        <authorList>
            <person name="Kim Y.-M."/>
        </authorList>
    </citation>
    <scope>NUCLEOTIDE SEQUENCE [LARGE SCALE GENOMIC DNA]</scope>
    <source>
        <strain evidence="11">YM2019G1</strain>
    </source>
</reference>
<dbReference type="Proteomes" id="UP000436088">
    <property type="component" value="Unassembled WGS sequence"/>
</dbReference>
<feature type="domain" description="X8" evidence="10">
    <location>
        <begin position="175"/>
        <end position="258"/>
    </location>
</feature>
<dbReference type="GO" id="GO:0005975">
    <property type="term" value="P:carbohydrate metabolic process"/>
    <property type="evidence" value="ECO:0007669"/>
    <property type="project" value="InterPro"/>
</dbReference>
<keyword evidence="12" id="KW-1185">Reference proteome</keyword>
<evidence type="ECO:0000256" key="1">
    <source>
        <dbReference type="ARBA" id="ARBA00000382"/>
    </source>
</evidence>
<dbReference type="GO" id="GO:0042973">
    <property type="term" value="F:glucan endo-1,3-beta-D-glucosidase activity"/>
    <property type="evidence" value="ECO:0007669"/>
    <property type="project" value="UniProtKB-EC"/>
</dbReference>
<evidence type="ECO:0000313" key="11">
    <source>
        <dbReference type="EMBL" id="KAE8718549.1"/>
    </source>
</evidence>
<comment type="catalytic activity">
    <reaction evidence="1">
        <text>Hydrolysis of (1-&gt;3)-beta-D-glucosidic linkages in (1-&gt;3)-beta-D-glucans.</text>
        <dbReference type="EC" id="3.2.1.39"/>
    </reaction>
</comment>
<comment type="caution">
    <text evidence="11">The sequence shown here is derived from an EMBL/GenBank/DDBJ whole genome shotgun (WGS) entry which is preliminary data.</text>
</comment>
<name>A0A6A3BUJ9_HIBSY</name>
<evidence type="ECO:0000256" key="7">
    <source>
        <dbReference type="ARBA" id="ARBA00023295"/>
    </source>
</evidence>
<dbReference type="InterPro" id="IPR012946">
    <property type="entry name" value="X8"/>
</dbReference>
<evidence type="ECO:0000256" key="4">
    <source>
        <dbReference type="ARBA" id="ARBA00022729"/>
    </source>
</evidence>
<dbReference type="InterPro" id="IPR000490">
    <property type="entry name" value="Glyco_hydro_17"/>
</dbReference>
<accession>A0A6A3BUJ9</accession>
<keyword evidence="7 9" id="KW-0326">Glycosidase</keyword>
<dbReference type="Pfam" id="PF07983">
    <property type="entry name" value="X8"/>
    <property type="match status" value="1"/>
</dbReference>
<dbReference type="PROSITE" id="PS00587">
    <property type="entry name" value="GLYCOSYL_HYDROL_F17"/>
    <property type="match status" value="1"/>
</dbReference>
<sequence length="277" mass="30863">MNLGGLSPPSKTVMQLKALLVTPKVQPRFALALGKKYPTMKSRLRVYMDPTKSLISWATYVPFSMKMERLSTSYPFLNLYQNPGFLENYAFFDNDDSSSMDDHGVKYRSVLDANIDTLVAALKVAKFPDIPIIVGEVGWPTDALMDSLTIQWIFRRKGQNKSLVGGKNVPYMEKQWCVYYEDASDQKDLNVKVAWACNNTDCTTLVAGASCSGMGIKTNDSVAFNMYYQMSNQSKASCDFQGLAKIVKQDPSNGTRKLPIMIKSFQATPTSTSSLAR</sequence>
<dbReference type="EMBL" id="VEPZ02000812">
    <property type="protein sequence ID" value="KAE8718549.1"/>
    <property type="molecule type" value="Genomic_DNA"/>
</dbReference>
<dbReference type="Pfam" id="PF00332">
    <property type="entry name" value="Glyco_hydro_17"/>
    <property type="match status" value="1"/>
</dbReference>
<evidence type="ECO:0000256" key="8">
    <source>
        <dbReference type="RuleBase" id="RU004335"/>
    </source>
</evidence>
<keyword evidence="4" id="KW-0732">Signal</keyword>
<organism evidence="11 12">
    <name type="scientific">Hibiscus syriacus</name>
    <name type="common">Rose of Sharon</name>
    <dbReference type="NCBI Taxonomy" id="106335"/>
    <lineage>
        <taxon>Eukaryota</taxon>
        <taxon>Viridiplantae</taxon>
        <taxon>Streptophyta</taxon>
        <taxon>Embryophyta</taxon>
        <taxon>Tracheophyta</taxon>
        <taxon>Spermatophyta</taxon>
        <taxon>Magnoliopsida</taxon>
        <taxon>eudicotyledons</taxon>
        <taxon>Gunneridae</taxon>
        <taxon>Pentapetalae</taxon>
        <taxon>rosids</taxon>
        <taxon>malvids</taxon>
        <taxon>Malvales</taxon>
        <taxon>Malvaceae</taxon>
        <taxon>Malvoideae</taxon>
        <taxon>Hibiscus</taxon>
    </lineage>
</organism>
<evidence type="ECO:0000256" key="3">
    <source>
        <dbReference type="ARBA" id="ARBA00012780"/>
    </source>
</evidence>
<comment type="similarity">
    <text evidence="2 8">Belongs to the glycosyl hydrolase 17 family.</text>
</comment>
<dbReference type="SMART" id="SM00768">
    <property type="entry name" value="X8"/>
    <property type="match status" value="1"/>
</dbReference>
<evidence type="ECO:0000313" key="12">
    <source>
        <dbReference type="Proteomes" id="UP000436088"/>
    </source>
</evidence>
<evidence type="ECO:0000256" key="5">
    <source>
        <dbReference type="ARBA" id="ARBA00022801"/>
    </source>
</evidence>
<evidence type="ECO:0000256" key="2">
    <source>
        <dbReference type="ARBA" id="ARBA00008773"/>
    </source>
</evidence>
<gene>
    <name evidence="11" type="ORF">F3Y22_tig00110013pilonHSYRG00525</name>
</gene>
<evidence type="ECO:0000256" key="9">
    <source>
        <dbReference type="RuleBase" id="RU004336"/>
    </source>
</evidence>
<dbReference type="Gene3D" id="3.20.20.80">
    <property type="entry name" value="Glycosidases"/>
    <property type="match status" value="1"/>
</dbReference>
<dbReference type="AlphaFoldDB" id="A0A6A3BUJ9"/>